<feature type="transmembrane region" description="Helical" evidence="1">
    <location>
        <begin position="150"/>
        <end position="166"/>
    </location>
</feature>
<dbReference type="Proteomes" id="UP000440498">
    <property type="component" value="Unassembled WGS sequence"/>
</dbReference>
<feature type="domain" description="DUF418" evidence="2">
    <location>
        <begin position="223"/>
        <end position="365"/>
    </location>
</feature>
<evidence type="ECO:0000259" key="2">
    <source>
        <dbReference type="Pfam" id="PF04235"/>
    </source>
</evidence>
<feature type="transmembrane region" description="Helical" evidence="1">
    <location>
        <begin position="20"/>
        <end position="38"/>
    </location>
</feature>
<reference evidence="3 4" key="1">
    <citation type="submission" date="2019-10" db="EMBL/GenBank/DDBJ databases">
        <title>Two novel species isolated from a subtropical stream in China.</title>
        <authorList>
            <person name="Lu H."/>
        </authorList>
    </citation>
    <scope>NUCLEOTIDE SEQUENCE [LARGE SCALE GENOMIC DNA]</scope>
    <source>
        <strain evidence="3 4">FT29W</strain>
    </source>
</reference>
<feature type="transmembrane region" description="Helical" evidence="1">
    <location>
        <begin position="124"/>
        <end position="143"/>
    </location>
</feature>
<dbReference type="RefSeq" id="WP_152841481.1">
    <property type="nucleotide sequence ID" value="NZ_WHUG01000020.1"/>
</dbReference>
<keyword evidence="1" id="KW-1133">Transmembrane helix</keyword>
<dbReference type="EMBL" id="WHUG01000020">
    <property type="protein sequence ID" value="MQA42384.1"/>
    <property type="molecule type" value="Genomic_DNA"/>
</dbReference>
<evidence type="ECO:0000313" key="4">
    <source>
        <dbReference type="Proteomes" id="UP000440498"/>
    </source>
</evidence>
<feature type="transmembrane region" description="Helical" evidence="1">
    <location>
        <begin position="292"/>
        <end position="313"/>
    </location>
</feature>
<organism evidence="3 4">
    <name type="scientific">Rugamonas aquatica</name>
    <dbReference type="NCBI Taxonomy" id="2743357"/>
    <lineage>
        <taxon>Bacteria</taxon>
        <taxon>Pseudomonadati</taxon>
        <taxon>Pseudomonadota</taxon>
        <taxon>Betaproteobacteria</taxon>
        <taxon>Burkholderiales</taxon>
        <taxon>Oxalobacteraceae</taxon>
        <taxon>Telluria group</taxon>
        <taxon>Rugamonas</taxon>
    </lineage>
</organism>
<proteinExistence type="predicted"/>
<feature type="transmembrane region" description="Helical" evidence="1">
    <location>
        <begin position="264"/>
        <end position="280"/>
    </location>
</feature>
<keyword evidence="1" id="KW-0472">Membrane</keyword>
<dbReference type="PANTHER" id="PTHR30590">
    <property type="entry name" value="INNER MEMBRANE PROTEIN"/>
    <property type="match status" value="1"/>
</dbReference>
<feature type="transmembrane region" description="Helical" evidence="1">
    <location>
        <begin position="325"/>
        <end position="347"/>
    </location>
</feature>
<comment type="caution">
    <text evidence="3">The sequence shown here is derived from an EMBL/GenBank/DDBJ whole genome shotgun (WGS) entry which is preliminary data.</text>
</comment>
<sequence length="374" mass="41104">MGERQNSDERIGAIDILRGVALFGVLAVNLVTEFRVSIFQQFLPPEPGAGMWDRLVEAIVHVGFEMKAFALFSFLFGVGLAVQFERLGRTGRPFYWLTRRLLVLLVFGLAHLLLIWNGDILTEYALAGLLVLPMLAAPAWTLAVGAAAMYALYLFIGVVPVGIPWPEAAWLQQHVALAGQVYATGSMSEIVRFSQHELPALLPLHLYIFPRTLALFLLGALAWRSGVMRQPQRHKRLFITVAVIGVAVGGALCVLDVLGGVGQTLLAAGYGAAIVALVEFSSARQLLLGCAAIGRMAFTNYIAQSLIFGWIFFGYGLGQFGRLGAAPVLVLGIAVYAAQMAFSAWWLRRYRFGPLEWLWRTLMYGTMQPMRRTA</sequence>
<dbReference type="AlphaFoldDB" id="A0A6A7NBL9"/>
<feature type="transmembrane region" description="Helical" evidence="1">
    <location>
        <begin position="58"/>
        <end position="80"/>
    </location>
</feature>
<feature type="transmembrane region" description="Helical" evidence="1">
    <location>
        <begin position="101"/>
        <end position="118"/>
    </location>
</feature>
<protein>
    <submittedName>
        <fullName evidence="3">DUF418 domain-containing protein</fullName>
    </submittedName>
</protein>
<keyword evidence="4" id="KW-1185">Reference proteome</keyword>
<dbReference type="InterPro" id="IPR007349">
    <property type="entry name" value="DUF418"/>
</dbReference>
<dbReference type="Pfam" id="PF04235">
    <property type="entry name" value="DUF418"/>
    <property type="match status" value="1"/>
</dbReference>
<accession>A0A6A7NBL9</accession>
<evidence type="ECO:0000313" key="3">
    <source>
        <dbReference type="EMBL" id="MQA42384.1"/>
    </source>
</evidence>
<evidence type="ECO:0000256" key="1">
    <source>
        <dbReference type="SAM" id="Phobius"/>
    </source>
</evidence>
<name>A0A6A7NBL9_9BURK</name>
<gene>
    <name evidence="3" type="ORF">GEV02_30045</name>
</gene>
<dbReference type="InterPro" id="IPR052529">
    <property type="entry name" value="Bact_Transport_Assoc"/>
</dbReference>
<keyword evidence="1" id="KW-0812">Transmembrane</keyword>
<feature type="transmembrane region" description="Helical" evidence="1">
    <location>
        <begin position="237"/>
        <end position="258"/>
    </location>
</feature>
<dbReference type="PANTHER" id="PTHR30590:SF2">
    <property type="entry name" value="INNER MEMBRANE PROTEIN"/>
    <property type="match status" value="1"/>
</dbReference>
<feature type="transmembrane region" description="Helical" evidence="1">
    <location>
        <begin position="204"/>
        <end position="225"/>
    </location>
</feature>